<dbReference type="GO" id="GO:0051082">
    <property type="term" value="F:unfolded protein binding"/>
    <property type="evidence" value="ECO:0007669"/>
    <property type="project" value="InterPro"/>
</dbReference>
<dbReference type="RefSeq" id="WP_013772240.1">
    <property type="nucleotide sequence ID" value="NC_015514.1"/>
</dbReference>
<protein>
    <submittedName>
        <fullName evidence="3">Nitrate reductase molybdenum cofactor assembly chaperone</fullName>
    </submittedName>
</protein>
<dbReference type="NCBIfam" id="TIGR00684">
    <property type="entry name" value="narJ"/>
    <property type="match status" value="1"/>
</dbReference>
<dbReference type="Gene3D" id="1.10.3480.10">
    <property type="entry name" value="TorD-like"/>
    <property type="match status" value="1"/>
</dbReference>
<name>F4GZ99_CELFA</name>
<dbReference type="InterPro" id="IPR003765">
    <property type="entry name" value="NO3_reductase_chaperone_NarJ"/>
</dbReference>
<evidence type="ECO:0000256" key="1">
    <source>
        <dbReference type="ARBA" id="ARBA00023063"/>
    </source>
</evidence>
<gene>
    <name evidence="3" type="ordered locus">Celf_3100</name>
</gene>
<dbReference type="eggNOG" id="COG2180">
    <property type="taxonomic scope" value="Bacteria"/>
</dbReference>
<dbReference type="GO" id="GO:0042128">
    <property type="term" value="P:nitrate assimilation"/>
    <property type="evidence" value="ECO:0007669"/>
    <property type="project" value="UniProtKB-KW"/>
</dbReference>
<dbReference type="EMBL" id="CP002666">
    <property type="protein sequence ID" value="AEE47215.1"/>
    <property type="molecule type" value="Genomic_DNA"/>
</dbReference>
<dbReference type="KEGG" id="cfi:Celf_3100"/>
<sequence length="234" mass="25211">MRRRAAERAARDARVVHQVASWCLAYPDDALVDRLPLLVAAVDELPAGRARDGLRRFLDHAVATPLADLQRRYVELFDLSGRRALHLSYWTDGDTRRRGEILARFKERYRASGMLVQTGGELPDHLPLVLEYAAVADPVDGPVLLQEYRPSLELIRLALEDDDVPWAGLLDAVCATLPGASPTDRAAVHAMAQAGPPRESVGLDAADPRLLPLAGGLPGTSAGPVVPAPTGGGR</sequence>
<dbReference type="InterPro" id="IPR020945">
    <property type="entry name" value="DMSO/NO3_reduct_chaperone"/>
</dbReference>
<dbReference type="GO" id="GO:0016530">
    <property type="term" value="F:metallochaperone activity"/>
    <property type="evidence" value="ECO:0007669"/>
    <property type="project" value="TreeGrafter"/>
</dbReference>
<dbReference type="PANTHER" id="PTHR43680">
    <property type="entry name" value="NITRATE REDUCTASE MOLYBDENUM COFACTOR ASSEMBLY CHAPERONE"/>
    <property type="match status" value="1"/>
</dbReference>
<proteinExistence type="predicted"/>
<dbReference type="Pfam" id="PF02613">
    <property type="entry name" value="Nitrate_red_del"/>
    <property type="match status" value="1"/>
</dbReference>
<accession>F4GZ99</accession>
<keyword evidence="1" id="KW-0534">Nitrate assimilation</keyword>
<evidence type="ECO:0000313" key="4">
    <source>
        <dbReference type="Proteomes" id="UP000008460"/>
    </source>
</evidence>
<dbReference type="SUPFAM" id="SSF89155">
    <property type="entry name" value="TorD-like"/>
    <property type="match status" value="1"/>
</dbReference>
<dbReference type="STRING" id="590998.Celf_3100"/>
<keyword evidence="4" id="KW-1185">Reference proteome</keyword>
<dbReference type="Proteomes" id="UP000008460">
    <property type="component" value="Chromosome"/>
</dbReference>
<feature type="region of interest" description="Disordered" evidence="2">
    <location>
        <begin position="212"/>
        <end position="234"/>
    </location>
</feature>
<evidence type="ECO:0000313" key="3">
    <source>
        <dbReference type="EMBL" id="AEE47215.1"/>
    </source>
</evidence>
<dbReference type="PANTHER" id="PTHR43680:SF2">
    <property type="entry name" value="NITRATE REDUCTASE MOLYBDENUM COFACTOR ASSEMBLY CHAPERONE NARJ"/>
    <property type="match status" value="1"/>
</dbReference>
<evidence type="ECO:0000256" key="2">
    <source>
        <dbReference type="SAM" id="MobiDB-lite"/>
    </source>
</evidence>
<dbReference type="InterPro" id="IPR036411">
    <property type="entry name" value="TorD-like_sf"/>
</dbReference>
<organism evidence="3 4">
    <name type="scientific">Cellulomonas fimi (strain ATCC 484 / DSM 20113 / JCM 1341 / CCUG 24087 / LMG 16345 / NBRC 15513 / NCIMB 8980 / NCTC 7547 / NRS-133)</name>
    <dbReference type="NCBI Taxonomy" id="590998"/>
    <lineage>
        <taxon>Bacteria</taxon>
        <taxon>Bacillati</taxon>
        <taxon>Actinomycetota</taxon>
        <taxon>Actinomycetes</taxon>
        <taxon>Micrococcales</taxon>
        <taxon>Cellulomonadaceae</taxon>
        <taxon>Cellulomonas</taxon>
    </lineage>
</organism>
<dbReference type="GO" id="GO:0051131">
    <property type="term" value="P:chaperone-mediated protein complex assembly"/>
    <property type="evidence" value="ECO:0007669"/>
    <property type="project" value="InterPro"/>
</dbReference>
<dbReference type="AlphaFoldDB" id="F4GZ99"/>
<dbReference type="HOGENOM" id="CLU_084469_1_0_11"/>
<reference evidence="3 4" key="1">
    <citation type="submission" date="2011-04" db="EMBL/GenBank/DDBJ databases">
        <title>Complete sequence of Cellulomonas fimi ATCC 484.</title>
        <authorList>
            <consortium name="US DOE Joint Genome Institute"/>
            <person name="Lucas S."/>
            <person name="Han J."/>
            <person name="Lapidus A."/>
            <person name="Cheng J.-F."/>
            <person name="Goodwin L."/>
            <person name="Pitluck S."/>
            <person name="Peters L."/>
            <person name="Chertkov O."/>
            <person name="Detter J.C."/>
            <person name="Han C."/>
            <person name="Tapia R."/>
            <person name="Land M."/>
            <person name="Hauser L."/>
            <person name="Kyrpides N."/>
            <person name="Ivanova N."/>
            <person name="Ovchinnikova G."/>
            <person name="Pagani I."/>
            <person name="Mead D."/>
            <person name="Brumm P."/>
            <person name="Woyke T."/>
        </authorList>
    </citation>
    <scope>NUCLEOTIDE SEQUENCE [LARGE SCALE GENOMIC DNA]</scope>
    <source>
        <strain evidence="4">ATCC 484 / DSM 20113 / JCM 1341 / NBRC 15513 / NCIMB 8980 / NCTC 7547</strain>
    </source>
</reference>